<sequence>MGFKGIARIDGSDYALATTLHNQVTQDTWLVIIRDPSITKGHVKRTVILDAQPESSSCITDVTSRDDISI</sequence>
<name>A0A2S8HDK4_9PSED</name>
<comment type="caution">
    <text evidence="1">The sequence shown here is derived from an EMBL/GenBank/DDBJ whole genome shotgun (WGS) entry which is preliminary data.</text>
</comment>
<accession>A0A2S8HDK4</accession>
<protein>
    <submittedName>
        <fullName evidence="1">Uncharacterized protein</fullName>
    </submittedName>
</protein>
<evidence type="ECO:0000313" key="2">
    <source>
        <dbReference type="Proteomes" id="UP000239687"/>
    </source>
</evidence>
<dbReference type="AlphaFoldDB" id="A0A2S8HDK4"/>
<evidence type="ECO:0000313" key="1">
    <source>
        <dbReference type="EMBL" id="PQP00574.1"/>
    </source>
</evidence>
<dbReference type="EMBL" id="PUIN01000013">
    <property type="protein sequence ID" value="PQP00574.1"/>
    <property type="molecule type" value="Genomic_DNA"/>
</dbReference>
<proteinExistence type="predicted"/>
<organism evidence="1 2">
    <name type="scientific">Pseudomonas frederiksbergensis</name>
    <dbReference type="NCBI Taxonomy" id="104087"/>
    <lineage>
        <taxon>Bacteria</taxon>
        <taxon>Pseudomonadati</taxon>
        <taxon>Pseudomonadota</taxon>
        <taxon>Gammaproteobacteria</taxon>
        <taxon>Pseudomonadales</taxon>
        <taxon>Pseudomonadaceae</taxon>
        <taxon>Pseudomonas</taxon>
    </lineage>
</organism>
<reference evidence="1 2" key="1">
    <citation type="submission" date="2018-02" db="EMBL/GenBank/DDBJ databases">
        <title>Draft genome sequencing of Pseudomonas frederiksbergensis 11-D3.</title>
        <authorList>
            <person name="Zheng B.-X."/>
        </authorList>
    </citation>
    <scope>NUCLEOTIDE SEQUENCE [LARGE SCALE GENOMIC DNA]</scope>
    <source>
        <strain evidence="1 2">11-D3</strain>
    </source>
</reference>
<dbReference type="Proteomes" id="UP000239687">
    <property type="component" value="Unassembled WGS sequence"/>
</dbReference>
<gene>
    <name evidence="1" type="ORF">C5612_21695</name>
</gene>